<accession>A0ABW5SVN9</accession>
<reference evidence="3" key="1">
    <citation type="journal article" date="2019" name="Int. J. Syst. Evol. Microbiol.">
        <title>The Global Catalogue of Microorganisms (GCM) 10K type strain sequencing project: providing services to taxonomists for standard genome sequencing and annotation.</title>
        <authorList>
            <consortium name="The Broad Institute Genomics Platform"/>
            <consortium name="The Broad Institute Genome Sequencing Center for Infectious Disease"/>
            <person name="Wu L."/>
            <person name="Ma J."/>
        </authorList>
    </citation>
    <scope>NUCLEOTIDE SEQUENCE [LARGE SCALE GENOMIC DNA]</scope>
    <source>
        <strain evidence="3">KCTC 33849</strain>
    </source>
</reference>
<protein>
    <submittedName>
        <fullName evidence="2">Uncharacterized protein</fullName>
    </submittedName>
</protein>
<name>A0ABW5SVN9_9BACL</name>
<dbReference type="EMBL" id="JBHUMJ010000019">
    <property type="protein sequence ID" value="MFD2703806.1"/>
    <property type="molecule type" value="Genomic_DNA"/>
</dbReference>
<keyword evidence="3" id="KW-1185">Reference proteome</keyword>
<evidence type="ECO:0000313" key="2">
    <source>
        <dbReference type="EMBL" id="MFD2703806.1"/>
    </source>
</evidence>
<gene>
    <name evidence="2" type="ORF">ACFSVM_25585</name>
</gene>
<dbReference type="Proteomes" id="UP001597540">
    <property type="component" value="Unassembled WGS sequence"/>
</dbReference>
<keyword evidence="1" id="KW-0812">Transmembrane</keyword>
<organism evidence="2 3">
    <name type="scientific">Paenibacillus shunpengii</name>
    <dbReference type="NCBI Taxonomy" id="2054424"/>
    <lineage>
        <taxon>Bacteria</taxon>
        <taxon>Bacillati</taxon>
        <taxon>Bacillota</taxon>
        <taxon>Bacilli</taxon>
        <taxon>Bacillales</taxon>
        <taxon>Paenibacillaceae</taxon>
        <taxon>Paenibacillus</taxon>
    </lineage>
</organism>
<comment type="caution">
    <text evidence="2">The sequence shown here is derived from an EMBL/GenBank/DDBJ whole genome shotgun (WGS) entry which is preliminary data.</text>
</comment>
<keyword evidence="1" id="KW-1133">Transmembrane helix</keyword>
<proteinExistence type="predicted"/>
<evidence type="ECO:0000313" key="3">
    <source>
        <dbReference type="Proteomes" id="UP001597540"/>
    </source>
</evidence>
<sequence>MKLIDKLQKYLYLILLLILIVWAGIVFFLGSWTSLSFKALLIALALNSAYQAFIAAKRKHSHFLIFHLAILYMLIE</sequence>
<keyword evidence="1" id="KW-0472">Membrane</keyword>
<dbReference type="RefSeq" id="WP_379265359.1">
    <property type="nucleotide sequence ID" value="NZ_JBHUMJ010000019.1"/>
</dbReference>
<feature type="transmembrane region" description="Helical" evidence="1">
    <location>
        <begin position="35"/>
        <end position="53"/>
    </location>
</feature>
<feature type="transmembrane region" description="Helical" evidence="1">
    <location>
        <begin position="12"/>
        <end position="29"/>
    </location>
</feature>
<evidence type="ECO:0000256" key="1">
    <source>
        <dbReference type="SAM" id="Phobius"/>
    </source>
</evidence>